<evidence type="ECO:0000256" key="7">
    <source>
        <dbReference type="RuleBase" id="RU363051"/>
    </source>
</evidence>
<dbReference type="OrthoDB" id="2114378at2759"/>
<dbReference type="GO" id="GO:0046872">
    <property type="term" value="F:metal ion binding"/>
    <property type="evidence" value="ECO:0007669"/>
    <property type="project" value="UniProtKB-UniRule"/>
</dbReference>
<evidence type="ECO:0000256" key="6">
    <source>
        <dbReference type="RuleBase" id="RU004241"/>
    </source>
</evidence>
<keyword evidence="4 7" id="KW-0560">Oxidoreductase</keyword>
<dbReference type="InterPro" id="IPR010255">
    <property type="entry name" value="Haem_peroxidase_sf"/>
</dbReference>
<evidence type="ECO:0000259" key="9">
    <source>
        <dbReference type="PROSITE" id="PS50873"/>
    </source>
</evidence>
<reference evidence="11" key="1">
    <citation type="journal article" date="2018" name="Nat. Microbiol.">
        <title>Leveraging single-cell genomics to expand the fungal tree of life.</title>
        <authorList>
            <person name="Ahrendt S.R."/>
            <person name="Quandt C.A."/>
            <person name="Ciobanu D."/>
            <person name="Clum A."/>
            <person name="Salamov A."/>
            <person name="Andreopoulos B."/>
            <person name="Cheng J.F."/>
            <person name="Woyke T."/>
            <person name="Pelin A."/>
            <person name="Henrissat B."/>
            <person name="Reynolds N.K."/>
            <person name="Benny G.L."/>
            <person name="Smith M.E."/>
            <person name="James T.Y."/>
            <person name="Grigoriev I.V."/>
        </authorList>
    </citation>
    <scope>NUCLEOTIDE SEQUENCE [LARGE SCALE GENOMIC DNA]</scope>
</reference>
<name>A0A4V1IPZ0_9FUNG</name>
<dbReference type="SUPFAM" id="SSF48113">
    <property type="entry name" value="Heme-dependent peroxidases"/>
    <property type="match status" value="1"/>
</dbReference>
<dbReference type="GO" id="GO:0000302">
    <property type="term" value="P:response to reactive oxygen species"/>
    <property type="evidence" value="ECO:0007669"/>
    <property type="project" value="TreeGrafter"/>
</dbReference>
<protein>
    <recommendedName>
        <fullName evidence="7">Peroxidase</fullName>
        <ecNumber evidence="7">1.11.1.-</ecNumber>
    </recommendedName>
</protein>
<keyword evidence="11" id="KW-1185">Reference proteome</keyword>
<dbReference type="Pfam" id="PF00141">
    <property type="entry name" value="peroxidase"/>
    <property type="match status" value="1"/>
</dbReference>
<evidence type="ECO:0000256" key="4">
    <source>
        <dbReference type="ARBA" id="ARBA00023002"/>
    </source>
</evidence>
<evidence type="ECO:0000256" key="5">
    <source>
        <dbReference type="ARBA" id="ARBA00023004"/>
    </source>
</evidence>
<organism evidence="10 11">
    <name type="scientific">Blyttiomyces helicus</name>
    <dbReference type="NCBI Taxonomy" id="388810"/>
    <lineage>
        <taxon>Eukaryota</taxon>
        <taxon>Fungi</taxon>
        <taxon>Fungi incertae sedis</taxon>
        <taxon>Chytridiomycota</taxon>
        <taxon>Chytridiomycota incertae sedis</taxon>
        <taxon>Chytridiomycetes</taxon>
        <taxon>Chytridiomycetes incertae sedis</taxon>
        <taxon>Blyttiomyces</taxon>
    </lineage>
</organism>
<dbReference type="GO" id="GO:0004601">
    <property type="term" value="F:peroxidase activity"/>
    <property type="evidence" value="ECO:0007669"/>
    <property type="project" value="UniProtKB-KW"/>
</dbReference>
<dbReference type="GO" id="GO:0034599">
    <property type="term" value="P:cellular response to oxidative stress"/>
    <property type="evidence" value="ECO:0007669"/>
    <property type="project" value="InterPro"/>
</dbReference>
<accession>A0A4V1IPZ0</accession>
<keyword evidence="5" id="KW-0408">Iron</keyword>
<evidence type="ECO:0000313" key="11">
    <source>
        <dbReference type="Proteomes" id="UP000269721"/>
    </source>
</evidence>
<evidence type="ECO:0000313" key="10">
    <source>
        <dbReference type="EMBL" id="RKO84727.1"/>
    </source>
</evidence>
<comment type="similarity">
    <text evidence="6">Belongs to the peroxidase family.</text>
</comment>
<dbReference type="Gene3D" id="1.10.420.10">
    <property type="entry name" value="Peroxidase, domain 2"/>
    <property type="match status" value="1"/>
</dbReference>
<dbReference type="PANTHER" id="PTHR31356:SF36">
    <property type="entry name" value="L-ASCORBATE PEROXIDASE 3"/>
    <property type="match status" value="1"/>
</dbReference>
<evidence type="ECO:0000256" key="8">
    <source>
        <dbReference type="SAM" id="MobiDB-lite"/>
    </source>
</evidence>
<sequence length="328" mass="34680">MNSLVRLGPTSNVTFTCPSPILHTSHAVHRRGFRGPADPRCRLAFSGGPGGGGSETPSGGHENETASANSHSLVKRLLAPLAPQHPCSLRDSLIPPGHLTPRHAAWTGSRTAISVGATDLAMFTRIVCATLALAATAPLLPANDLFNRPDFLYQEFADKIKDFVAEDGCGGQAARNPKTGRVLPPIWLRFAFHDSANGSFGFDGSIIHEFDRPGNEGLALADMAHDFFLVSLGDPTLKTSILMQDTINLAAVATVAACGGPHLQYTSGLKYPGLDPKGLLPLPGDTANLTVENMERMGFTPEQVVAIVTGYHTLGGVHAANNPQLKNE</sequence>
<dbReference type="InterPro" id="IPR044831">
    <property type="entry name" value="Ccp1-like"/>
</dbReference>
<evidence type="ECO:0000256" key="2">
    <source>
        <dbReference type="ARBA" id="ARBA00022617"/>
    </source>
</evidence>
<dbReference type="Gene3D" id="1.10.520.10">
    <property type="match status" value="1"/>
</dbReference>
<dbReference type="InterPro" id="IPR002016">
    <property type="entry name" value="Haem_peroxidase"/>
</dbReference>
<dbReference type="EC" id="1.11.1.-" evidence="7"/>
<proteinExistence type="inferred from homology"/>
<gene>
    <name evidence="10" type="ORF">BDK51DRAFT_38659</name>
</gene>
<dbReference type="GO" id="GO:0042744">
    <property type="term" value="P:hydrogen peroxide catabolic process"/>
    <property type="evidence" value="ECO:0007669"/>
    <property type="project" value="TreeGrafter"/>
</dbReference>
<keyword evidence="2" id="KW-0349">Heme</keyword>
<dbReference type="EMBL" id="KZ999792">
    <property type="protein sequence ID" value="RKO84727.1"/>
    <property type="molecule type" value="Genomic_DNA"/>
</dbReference>
<evidence type="ECO:0000256" key="3">
    <source>
        <dbReference type="ARBA" id="ARBA00022723"/>
    </source>
</evidence>
<feature type="domain" description="Plant heme peroxidase family profile" evidence="9">
    <location>
        <begin position="245"/>
        <end position="318"/>
    </location>
</feature>
<evidence type="ECO:0000256" key="1">
    <source>
        <dbReference type="ARBA" id="ARBA00022559"/>
    </source>
</evidence>
<dbReference type="Proteomes" id="UP000269721">
    <property type="component" value="Unassembled WGS sequence"/>
</dbReference>
<feature type="region of interest" description="Disordered" evidence="8">
    <location>
        <begin position="39"/>
        <end position="69"/>
    </location>
</feature>
<dbReference type="PROSITE" id="PS50873">
    <property type="entry name" value="PEROXIDASE_4"/>
    <property type="match status" value="1"/>
</dbReference>
<dbReference type="PANTHER" id="PTHR31356">
    <property type="entry name" value="THYLAKOID LUMENAL 29 KDA PROTEIN, CHLOROPLASTIC-RELATED"/>
    <property type="match status" value="1"/>
</dbReference>
<dbReference type="AlphaFoldDB" id="A0A4V1IPZ0"/>
<keyword evidence="1 7" id="KW-0575">Peroxidase</keyword>
<dbReference type="GO" id="GO:0020037">
    <property type="term" value="F:heme binding"/>
    <property type="evidence" value="ECO:0007669"/>
    <property type="project" value="UniProtKB-UniRule"/>
</dbReference>
<keyword evidence="3" id="KW-0479">Metal-binding</keyword>